<organism evidence="21 22">
    <name type="scientific">Bauldia litoralis</name>
    <dbReference type="NCBI Taxonomy" id="665467"/>
    <lineage>
        <taxon>Bacteria</taxon>
        <taxon>Pseudomonadati</taxon>
        <taxon>Pseudomonadota</taxon>
        <taxon>Alphaproteobacteria</taxon>
        <taxon>Hyphomicrobiales</taxon>
        <taxon>Kaistiaceae</taxon>
        <taxon>Bauldia</taxon>
    </lineage>
</organism>
<dbReference type="NCBIfam" id="NF001503">
    <property type="entry name" value="PRK00349.1"/>
    <property type="match status" value="1"/>
</dbReference>
<dbReference type="Gene3D" id="1.20.1580.10">
    <property type="entry name" value="ABC transporter ATPase like domain"/>
    <property type="match status" value="2"/>
</dbReference>
<keyword evidence="7 18" id="KW-0228">DNA excision</keyword>
<dbReference type="GO" id="GO:0008270">
    <property type="term" value="F:zinc ion binding"/>
    <property type="evidence" value="ECO:0007669"/>
    <property type="project" value="UniProtKB-UniRule"/>
</dbReference>
<sequence>MAKKSPAPGKFISIRGAREHNLKNVDLDLPRDSLIVLTGLSGSGKSSLAFDTIYAEGQRRYVESLSAYARQFLEMMQKPDVDQIDGLSPAISIEQKTTSRNPRSTVGTVTEIYDYMRLLFARVGIPYSPSTGLPIESQTVSQMVDRVMALPEGTRLYLLAPIARGRKGEFRKELAEFMKRGFQRVRIDGEFHEIAEAPALDKKYKHDIEVVVDRIVVRPDIATRLADSFQTALELADGLAIAEFADAPPQPSPSRDGDDAGSPLQPAKGRSRAKTSEPAADADAEDAPPPGRGRIKEGVNPPTGKDAQPERLIFSEKFACPVSGFTIAEIEPRLFSFNNPYGACPVCDGLGSERTVDAALVVPDDSLTLRKNAIAPWGKAQSPYYLQTLESLARHYKFSLEAPWSKLPEAAQQAILYGTGKEKVKFTYDDGLRKYDTTKTFEGVIPNLERRWKETDSAWMREEIERYQSSVPCAACHGYRLKPEALAVKLDSLHIAEVGDFAIRKANAWVEHLPETLTAQQNEIAGRILKEIRERLQFLVDVGLDYLTLSRASGTLSGGESQRIRLASQIGSGLTGVLYVLDEPSIGLHQRDNARLLETLKHLRDLGNTVIVVEHDEDAIRDADYVVDIGPAAGIHGGHVIARGTPAEVMANPKSLTGQYLSGTRFIETPTDRRKPKKGKAIRVTGAIGNNLKDVTAEIPLGLFTAITGVSGGGKSTLLIDTLYKAVARRLNGARDAPAPHERIEGLEYLDKVIDIDQSPIGRTPRSNPATYTGAFTPIREWFAGLPEAKARGYGPGRFSFNVKGGRCEKCTGDGVIKIEMHFLPDVYVTCDVCQGKRYNRETLEVTFKGKSIADVLDMTVEEARGFFAAVPSIRDRMETLDRVGLSYIHVGQQATTLSGGEAQRVKLSKELSKRATGRTLYILDEPTTGLHFHDVAKLLEVLHELVEQGNTVVVIEHNLEVIKTADWIIDLGPEGGDGGGEIVAAGTPEDIVKAKRSYTGAFLKPVLARAKASRARGGRDEGAEAAE</sequence>
<dbReference type="InterPro" id="IPR004602">
    <property type="entry name" value="UvrA"/>
</dbReference>
<dbReference type="PROSITE" id="PS50893">
    <property type="entry name" value="ABC_TRANSPORTER_2"/>
    <property type="match status" value="2"/>
</dbReference>
<dbReference type="NCBIfam" id="TIGR00630">
    <property type="entry name" value="uvra"/>
    <property type="match status" value="1"/>
</dbReference>
<dbReference type="FunFam" id="1.20.1580.10:FF:000002">
    <property type="entry name" value="UvrABC system protein A"/>
    <property type="match status" value="1"/>
</dbReference>
<evidence type="ECO:0000256" key="16">
    <source>
        <dbReference type="ARBA" id="ARBA00039316"/>
    </source>
</evidence>
<dbReference type="Proteomes" id="UP000199071">
    <property type="component" value="Unassembled WGS sequence"/>
</dbReference>
<dbReference type="GO" id="GO:0005737">
    <property type="term" value="C:cytoplasm"/>
    <property type="evidence" value="ECO:0007669"/>
    <property type="project" value="UniProtKB-SubCell"/>
</dbReference>
<protein>
    <recommendedName>
        <fullName evidence="16 18">UvrABC system protein A</fullName>
        <shortName evidence="18">UvrA protein</shortName>
    </recommendedName>
    <alternativeName>
        <fullName evidence="17 18">Excinuclease ABC subunit A</fullName>
    </alternativeName>
</protein>
<dbReference type="Pfam" id="PF17760">
    <property type="entry name" value="UvrA_inter"/>
    <property type="match status" value="1"/>
</dbReference>
<evidence type="ECO:0000256" key="6">
    <source>
        <dbReference type="ARBA" id="ARBA00022763"/>
    </source>
</evidence>
<evidence type="ECO:0000256" key="15">
    <source>
        <dbReference type="ARBA" id="ARBA00038000"/>
    </source>
</evidence>
<dbReference type="PROSITE" id="PS00211">
    <property type="entry name" value="ABC_TRANSPORTER_1"/>
    <property type="match status" value="2"/>
</dbReference>
<evidence type="ECO:0000256" key="4">
    <source>
        <dbReference type="ARBA" id="ARBA00022737"/>
    </source>
</evidence>
<dbReference type="GO" id="GO:0016887">
    <property type="term" value="F:ATP hydrolysis activity"/>
    <property type="evidence" value="ECO:0007669"/>
    <property type="project" value="InterPro"/>
</dbReference>
<feature type="domain" description="ABC transporter" evidence="20">
    <location>
        <begin position="432"/>
        <end position="662"/>
    </location>
</feature>
<keyword evidence="5 18" id="KW-0547">Nucleotide-binding</keyword>
<keyword evidence="12 18" id="KW-0238">DNA-binding</keyword>
<comment type="function">
    <text evidence="18">The UvrABC repair system catalyzes the recognition and processing of DNA lesions. UvrA is an ATPase and a DNA-binding protein. A damage recognition complex composed of 2 UvrA and 2 UvrB subunits scans DNA for abnormalities. When the presence of a lesion has been verified by UvrB, the UvrA molecules dissociate.</text>
</comment>
<keyword evidence="14 18" id="KW-0742">SOS response</keyword>
<gene>
    <name evidence="18" type="primary">uvrA</name>
    <name evidence="21" type="ORF">SAMN02982931_01290</name>
</gene>
<keyword evidence="9 18" id="KW-0862">Zinc</keyword>
<feature type="domain" description="ABC transporter" evidence="20">
    <location>
        <begin position="677"/>
        <end position="1005"/>
    </location>
</feature>
<dbReference type="EMBL" id="FMXQ01000002">
    <property type="protein sequence ID" value="SDB16277.1"/>
    <property type="molecule type" value="Genomic_DNA"/>
</dbReference>
<dbReference type="InterPro" id="IPR041552">
    <property type="entry name" value="UvrA_DNA-bd"/>
</dbReference>
<feature type="binding site" evidence="18">
    <location>
        <begin position="39"/>
        <end position="46"/>
    </location>
    <ligand>
        <name>ATP</name>
        <dbReference type="ChEBI" id="CHEBI:30616"/>
    </ligand>
</feature>
<dbReference type="HAMAP" id="MF_00205">
    <property type="entry name" value="UvrA"/>
    <property type="match status" value="1"/>
</dbReference>
<evidence type="ECO:0000256" key="5">
    <source>
        <dbReference type="ARBA" id="ARBA00022741"/>
    </source>
</evidence>
<keyword evidence="13 18" id="KW-0234">DNA repair</keyword>
<dbReference type="GO" id="GO:0006289">
    <property type="term" value="P:nucleotide-excision repair"/>
    <property type="evidence" value="ECO:0007669"/>
    <property type="project" value="UniProtKB-UniRule"/>
</dbReference>
<accession>A0A1G6B6K3</accession>
<dbReference type="InterPro" id="IPR041102">
    <property type="entry name" value="UvrA_inter"/>
</dbReference>
<keyword evidence="3 18" id="KW-0479">Metal-binding</keyword>
<proteinExistence type="inferred from homology"/>
<evidence type="ECO:0000256" key="2">
    <source>
        <dbReference type="ARBA" id="ARBA00022490"/>
    </source>
</evidence>
<evidence type="ECO:0000259" key="20">
    <source>
        <dbReference type="PROSITE" id="PS50893"/>
    </source>
</evidence>
<feature type="zinc finger region" description="C4-type" evidence="18">
    <location>
        <begin position="808"/>
        <end position="834"/>
    </location>
</feature>
<keyword evidence="10 18" id="KW-0067">ATP-binding</keyword>
<evidence type="ECO:0000256" key="8">
    <source>
        <dbReference type="ARBA" id="ARBA00022771"/>
    </source>
</evidence>
<dbReference type="CDD" id="cd03270">
    <property type="entry name" value="ABC_UvrA_I"/>
    <property type="match status" value="1"/>
</dbReference>
<comment type="similarity">
    <text evidence="15 18">Belongs to the ABC transporter superfamily. UvrA family.</text>
</comment>
<dbReference type="AlphaFoldDB" id="A0A1G6B6K3"/>
<dbReference type="InterPro" id="IPR017871">
    <property type="entry name" value="ABC_transporter-like_CS"/>
</dbReference>
<dbReference type="PANTHER" id="PTHR43152:SF3">
    <property type="entry name" value="UVRABC SYSTEM PROTEIN A"/>
    <property type="match status" value="1"/>
</dbReference>
<keyword evidence="8 18" id="KW-0863">Zinc-finger</keyword>
<dbReference type="OrthoDB" id="9809851at2"/>
<dbReference type="PANTHER" id="PTHR43152">
    <property type="entry name" value="UVRABC SYSTEM PROTEIN A"/>
    <property type="match status" value="1"/>
</dbReference>
<evidence type="ECO:0000313" key="21">
    <source>
        <dbReference type="EMBL" id="SDB16277.1"/>
    </source>
</evidence>
<keyword evidence="4 18" id="KW-0677">Repeat</keyword>
<dbReference type="STRING" id="665467.SAMN02982931_01290"/>
<dbReference type="Gene3D" id="1.10.8.280">
    <property type="entry name" value="ABC transporter ATPase domain-like"/>
    <property type="match status" value="1"/>
</dbReference>
<evidence type="ECO:0000256" key="7">
    <source>
        <dbReference type="ARBA" id="ARBA00022769"/>
    </source>
</evidence>
<name>A0A1G6B6K3_9HYPH</name>
<evidence type="ECO:0000313" key="22">
    <source>
        <dbReference type="Proteomes" id="UP000199071"/>
    </source>
</evidence>
<keyword evidence="22" id="KW-1185">Reference proteome</keyword>
<feature type="binding site" evidence="18">
    <location>
        <begin position="709"/>
        <end position="716"/>
    </location>
    <ligand>
        <name>ATP</name>
        <dbReference type="ChEBI" id="CHEBI:30616"/>
    </ligand>
</feature>
<evidence type="ECO:0000256" key="13">
    <source>
        <dbReference type="ARBA" id="ARBA00023204"/>
    </source>
</evidence>
<keyword evidence="6 18" id="KW-0227">DNA damage</keyword>
<dbReference type="Gene3D" id="3.30.190.20">
    <property type="match status" value="1"/>
</dbReference>
<keyword evidence="11 18" id="KW-0267">Excision nuclease</keyword>
<evidence type="ECO:0000256" key="14">
    <source>
        <dbReference type="ARBA" id="ARBA00023236"/>
    </source>
</evidence>
<dbReference type="GO" id="GO:0003677">
    <property type="term" value="F:DNA binding"/>
    <property type="evidence" value="ECO:0007669"/>
    <property type="project" value="UniProtKB-UniRule"/>
</dbReference>
<dbReference type="InterPro" id="IPR003439">
    <property type="entry name" value="ABC_transporter-like_ATP-bd"/>
</dbReference>
<dbReference type="GO" id="GO:0009380">
    <property type="term" value="C:excinuclease repair complex"/>
    <property type="evidence" value="ECO:0007669"/>
    <property type="project" value="InterPro"/>
</dbReference>
<evidence type="ECO:0000256" key="1">
    <source>
        <dbReference type="ARBA" id="ARBA00004496"/>
    </source>
</evidence>
<evidence type="ECO:0000256" key="12">
    <source>
        <dbReference type="ARBA" id="ARBA00023125"/>
    </source>
</evidence>
<dbReference type="Gene3D" id="3.40.50.300">
    <property type="entry name" value="P-loop containing nucleotide triphosphate hydrolases"/>
    <property type="match status" value="3"/>
</dbReference>
<reference evidence="21 22" key="1">
    <citation type="submission" date="2016-10" db="EMBL/GenBank/DDBJ databases">
        <authorList>
            <person name="de Groot N.N."/>
        </authorList>
    </citation>
    <scope>NUCLEOTIDE SEQUENCE [LARGE SCALE GENOMIC DNA]</scope>
    <source>
        <strain evidence="21 22">ATCC 35022</strain>
    </source>
</reference>
<dbReference type="Pfam" id="PF17755">
    <property type="entry name" value="UvrA_DNA-bind"/>
    <property type="match status" value="1"/>
</dbReference>
<dbReference type="GO" id="GO:0005524">
    <property type="term" value="F:ATP binding"/>
    <property type="evidence" value="ECO:0007669"/>
    <property type="project" value="UniProtKB-UniRule"/>
</dbReference>
<comment type="subcellular location">
    <subcellularLocation>
        <location evidence="1 18">Cytoplasm</location>
    </subcellularLocation>
</comment>
<comment type="subunit">
    <text evidence="18">Forms a heterotetramer with UvrB during the search for lesions.</text>
</comment>
<evidence type="ECO:0000256" key="9">
    <source>
        <dbReference type="ARBA" id="ARBA00022833"/>
    </source>
</evidence>
<feature type="region of interest" description="Disordered" evidence="19">
    <location>
        <begin position="245"/>
        <end position="308"/>
    </location>
</feature>
<dbReference type="GO" id="GO:0009432">
    <property type="term" value="P:SOS response"/>
    <property type="evidence" value="ECO:0007669"/>
    <property type="project" value="UniProtKB-UniRule"/>
</dbReference>
<evidence type="ECO:0000256" key="11">
    <source>
        <dbReference type="ARBA" id="ARBA00022881"/>
    </source>
</evidence>
<dbReference type="CDD" id="cd03271">
    <property type="entry name" value="ABC_UvrA_II"/>
    <property type="match status" value="1"/>
</dbReference>
<evidence type="ECO:0000256" key="10">
    <source>
        <dbReference type="ARBA" id="ARBA00022840"/>
    </source>
</evidence>
<comment type="caution">
    <text evidence="18">Lacks conserved residue(s) required for the propagation of feature annotation.</text>
</comment>
<dbReference type="InterPro" id="IPR027417">
    <property type="entry name" value="P-loop_NTPase"/>
</dbReference>
<dbReference type="RefSeq" id="WP_090875559.1">
    <property type="nucleotide sequence ID" value="NZ_FMXQ01000002.1"/>
</dbReference>
<evidence type="ECO:0000256" key="19">
    <source>
        <dbReference type="SAM" id="MobiDB-lite"/>
    </source>
</evidence>
<evidence type="ECO:0000256" key="18">
    <source>
        <dbReference type="HAMAP-Rule" id="MF_00205"/>
    </source>
</evidence>
<keyword evidence="2 18" id="KW-0963">Cytoplasm</keyword>
<evidence type="ECO:0000256" key="17">
    <source>
        <dbReference type="ARBA" id="ARBA00042156"/>
    </source>
</evidence>
<dbReference type="GO" id="GO:0009381">
    <property type="term" value="F:excinuclease ABC activity"/>
    <property type="evidence" value="ECO:0007669"/>
    <property type="project" value="UniProtKB-UniRule"/>
</dbReference>
<dbReference type="SUPFAM" id="SSF52540">
    <property type="entry name" value="P-loop containing nucleoside triphosphate hydrolases"/>
    <property type="match status" value="2"/>
</dbReference>
<evidence type="ECO:0000256" key="3">
    <source>
        <dbReference type="ARBA" id="ARBA00022723"/>
    </source>
</evidence>